<dbReference type="CDD" id="cd14014">
    <property type="entry name" value="STKc_PknB_like"/>
    <property type="match status" value="1"/>
</dbReference>
<dbReference type="InterPro" id="IPR017441">
    <property type="entry name" value="Protein_kinase_ATP_BS"/>
</dbReference>
<keyword evidence="6 7" id="KW-0067">ATP-binding</keyword>
<organism evidence="10 11">
    <name type="scientific">Plantactinospora veratri</name>
    <dbReference type="NCBI Taxonomy" id="1436122"/>
    <lineage>
        <taxon>Bacteria</taxon>
        <taxon>Bacillati</taxon>
        <taxon>Actinomycetota</taxon>
        <taxon>Actinomycetes</taxon>
        <taxon>Micromonosporales</taxon>
        <taxon>Micromonosporaceae</taxon>
        <taxon>Plantactinospora</taxon>
    </lineage>
</organism>
<evidence type="ECO:0000313" key="11">
    <source>
        <dbReference type="Proteomes" id="UP001339911"/>
    </source>
</evidence>
<dbReference type="EMBL" id="JAZGQL010000014">
    <property type="protein sequence ID" value="MEE6308899.1"/>
    <property type="molecule type" value="Genomic_DNA"/>
</dbReference>
<comment type="caution">
    <text evidence="10">The sequence shown here is derived from an EMBL/GenBank/DDBJ whole genome shotgun (WGS) entry which is preliminary data.</text>
</comment>
<dbReference type="RefSeq" id="WP_331209187.1">
    <property type="nucleotide sequence ID" value="NZ_JAZGQL010000014.1"/>
</dbReference>
<sequence>MNPPRRIGPYRVERLLGFGSFATVWLGHDPALDARVAIKILAENWCHDLRVRERFLDEARLLWRLDHERLVRVYSVGELADGRPYLVMAWAAGGSLRDRLAAGPMPVDPALRVLREVAAGVSVLHAHGIVHRDLTPGNVLFQPRPSAADRHPSTVDGTASDGAAPENSVVEGAVPDGGTAPRSPAAPPVRSAHGGTEGDSPDGDSAAHDSESGRDGTGESVLIADLGLAKALAAASGLTARAGTPGYMAPEQDSASAVVDARADVFGLGRLGMTLLGASGPDDDPAEVSELRAGVPPEVAAVLRRATARTPAERYPDAAAFATALDRAVDAGPTTRTRRPSRPLPRRFWAAALLGTTALAATVLGTLGPGWLGGDSRIGADSTGRITVALPEGWQATGSGWIGQRGPDGELEPALVMSPDPERWPTDPAVPGAFVGLSRSLAERHDPAGYVAEHPHAECAAAPARTVRRGDVDWYVAAFTACRRGKPAIVEAAGLAPHAAGLVYAQIAPPADASADFVDTLLAGIRVRR</sequence>
<dbReference type="PANTHER" id="PTHR43289:SF6">
    <property type="entry name" value="SERINE_THREONINE-PROTEIN KINASE NEKL-3"/>
    <property type="match status" value="1"/>
</dbReference>
<evidence type="ECO:0000256" key="5">
    <source>
        <dbReference type="ARBA" id="ARBA00022777"/>
    </source>
</evidence>
<proteinExistence type="predicted"/>
<feature type="compositionally biased region" description="Low complexity" evidence="8">
    <location>
        <begin position="180"/>
        <end position="192"/>
    </location>
</feature>
<keyword evidence="3 10" id="KW-0808">Transferase</keyword>
<feature type="domain" description="Protein kinase" evidence="9">
    <location>
        <begin position="10"/>
        <end position="329"/>
    </location>
</feature>
<dbReference type="InterPro" id="IPR008266">
    <property type="entry name" value="Tyr_kinase_AS"/>
</dbReference>
<dbReference type="Proteomes" id="UP001339911">
    <property type="component" value="Unassembled WGS sequence"/>
</dbReference>
<feature type="region of interest" description="Disordered" evidence="8">
    <location>
        <begin position="136"/>
        <end position="218"/>
    </location>
</feature>
<dbReference type="PROSITE" id="PS00107">
    <property type="entry name" value="PROTEIN_KINASE_ATP"/>
    <property type="match status" value="1"/>
</dbReference>
<evidence type="ECO:0000256" key="2">
    <source>
        <dbReference type="ARBA" id="ARBA00022527"/>
    </source>
</evidence>
<accession>A0ABU7SG21</accession>
<evidence type="ECO:0000256" key="7">
    <source>
        <dbReference type="PROSITE-ProRule" id="PRU10141"/>
    </source>
</evidence>
<dbReference type="GO" id="GO:0004674">
    <property type="term" value="F:protein serine/threonine kinase activity"/>
    <property type="evidence" value="ECO:0007669"/>
    <property type="project" value="UniProtKB-EC"/>
</dbReference>
<dbReference type="PROSITE" id="PS50011">
    <property type="entry name" value="PROTEIN_KINASE_DOM"/>
    <property type="match status" value="1"/>
</dbReference>
<dbReference type="Gene3D" id="1.10.510.10">
    <property type="entry name" value="Transferase(Phosphotransferase) domain 1"/>
    <property type="match status" value="1"/>
</dbReference>
<evidence type="ECO:0000256" key="3">
    <source>
        <dbReference type="ARBA" id="ARBA00022679"/>
    </source>
</evidence>
<keyword evidence="4 7" id="KW-0547">Nucleotide-binding</keyword>
<feature type="compositionally biased region" description="Basic and acidic residues" evidence="8">
    <location>
        <begin position="205"/>
        <end position="217"/>
    </location>
</feature>
<evidence type="ECO:0000256" key="1">
    <source>
        <dbReference type="ARBA" id="ARBA00012513"/>
    </source>
</evidence>
<reference evidence="10 11" key="1">
    <citation type="submission" date="2024-01" db="EMBL/GenBank/DDBJ databases">
        <title>Genome insights into Plantactinospora veratri sp. nov.</title>
        <authorList>
            <person name="Wang L."/>
        </authorList>
    </citation>
    <scope>NUCLEOTIDE SEQUENCE [LARGE SCALE GENOMIC DNA]</scope>
    <source>
        <strain evidence="10 11">NEAU-FHS4</strain>
    </source>
</reference>
<dbReference type="SUPFAM" id="SSF56112">
    <property type="entry name" value="Protein kinase-like (PK-like)"/>
    <property type="match status" value="1"/>
</dbReference>
<evidence type="ECO:0000256" key="6">
    <source>
        <dbReference type="ARBA" id="ARBA00022840"/>
    </source>
</evidence>
<dbReference type="PROSITE" id="PS00109">
    <property type="entry name" value="PROTEIN_KINASE_TYR"/>
    <property type="match status" value="1"/>
</dbReference>
<dbReference type="EC" id="2.7.11.1" evidence="1"/>
<keyword evidence="11" id="KW-1185">Reference proteome</keyword>
<name>A0ABU7SG21_9ACTN</name>
<keyword evidence="5 10" id="KW-0418">Kinase</keyword>
<dbReference type="PANTHER" id="PTHR43289">
    <property type="entry name" value="MITOGEN-ACTIVATED PROTEIN KINASE KINASE KINASE 20-RELATED"/>
    <property type="match status" value="1"/>
</dbReference>
<dbReference type="Gene3D" id="3.30.200.20">
    <property type="entry name" value="Phosphorylase Kinase, domain 1"/>
    <property type="match status" value="1"/>
</dbReference>
<evidence type="ECO:0000256" key="4">
    <source>
        <dbReference type="ARBA" id="ARBA00022741"/>
    </source>
</evidence>
<evidence type="ECO:0000256" key="8">
    <source>
        <dbReference type="SAM" id="MobiDB-lite"/>
    </source>
</evidence>
<dbReference type="InterPro" id="IPR000719">
    <property type="entry name" value="Prot_kinase_dom"/>
</dbReference>
<dbReference type="Pfam" id="PF00069">
    <property type="entry name" value="Pkinase"/>
    <property type="match status" value="1"/>
</dbReference>
<protein>
    <recommendedName>
        <fullName evidence="1">non-specific serine/threonine protein kinase</fullName>
        <ecNumber evidence="1">2.7.11.1</ecNumber>
    </recommendedName>
</protein>
<gene>
    <name evidence="10" type="ORF">V1634_18870</name>
</gene>
<evidence type="ECO:0000259" key="9">
    <source>
        <dbReference type="PROSITE" id="PS50011"/>
    </source>
</evidence>
<evidence type="ECO:0000313" key="10">
    <source>
        <dbReference type="EMBL" id="MEE6308899.1"/>
    </source>
</evidence>
<feature type="binding site" evidence="7">
    <location>
        <position position="39"/>
    </location>
    <ligand>
        <name>ATP</name>
        <dbReference type="ChEBI" id="CHEBI:30616"/>
    </ligand>
</feature>
<keyword evidence="2" id="KW-0723">Serine/threonine-protein kinase</keyword>
<dbReference type="InterPro" id="IPR011009">
    <property type="entry name" value="Kinase-like_dom_sf"/>
</dbReference>